<keyword evidence="3" id="KW-1185">Reference proteome</keyword>
<dbReference type="AlphaFoldDB" id="A0A316F5R8"/>
<feature type="transmembrane region" description="Helical" evidence="1">
    <location>
        <begin position="66"/>
        <end position="89"/>
    </location>
</feature>
<keyword evidence="1" id="KW-0812">Transmembrane</keyword>
<name>A0A316F5R8_9ACTN</name>
<dbReference type="EMBL" id="QGGR01000022">
    <property type="protein sequence ID" value="PWK39444.1"/>
    <property type="molecule type" value="Genomic_DNA"/>
</dbReference>
<keyword evidence="1" id="KW-1133">Transmembrane helix</keyword>
<keyword evidence="1" id="KW-0472">Membrane</keyword>
<feature type="transmembrane region" description="Helical" evidence="1">
    <location>
        <begin position="21"/>
        <end position="46"/>
    </location>
</feature>
<sequence length="213" mass="22192">MNDPEDMTKPTPLPGQRGGRLLTVVSALSAGVLGWLIAHACTDWLLAHAGHHHGNPGAHGHLHLSAAILLTACLAAGSVLAVFMAAMAGRVRAGPRRHRPMSSVAHRSSLLSTTAFVAAEFGEHAAAGAHDVPPAGVLLLGCAVHALISAACALVWRHCLEQVLGLAARIRRTASYRNAHKPPAVVRRPVALRRTWQALAMAGRAPPTASARG</sequence>
<proteinExistence type="predicted"/>
<dbReference type="Proteomes" id="UP000245697">
    <property type="component" value="Unassembled WGS sequence"/>
</dbReference>
<gene>
    <name evidence="2" type="ORF">BC793_12216</name>
</gene>
<reference evidence="2 3" key="1">
    <citation type="submission" date="2018-05" db="EMBL/GenBank/DDBJ databases">
        <title>Genomic Encyclopedia of Archaeal and Bacterial Type Strains, Phase II (KMG-II): from individual species to whole genera.</title>
        <authorList>
            <person name="Goeker M."/>
        </authorList>
    </citation>
    <scope>NUCLEOTIDE SEQUENCE [LARGE SCALE GENOMIC DNA]</scope>
    <source>
        <strain evidence="2 3">DSM 45184</strain>
    </source>
</reference>
<evidence type="ECO:0000313" key="2">
    <source>
        <dbReference type="EMBL" id="PWK39444.1"/>
    </source>
</evidence>
<organism evidence="2 3">
    <name type="scientific">Actinoplanes xinjiangensis</name>
    <dbReference type="NCBI Taxonomy" id="512350"/>
    <lineage>
        <taxon>Bacteria</taxon>
        <taxon>Bacillati</taxon>
        <taxon>Actinomycetota</taxon>
        <taxon>Actinomycetes</taxon>
        <taxon>Micromonosporales</taxon>
        <taxon>Micromonosporaceae</taxon>
        <taxon>Actinoplanes</taxon>
    </lineage>
</organism>
<evidence type="ECO:0000256" key="1">
    <source>
        <dbReference type="SAM" id="Phobius"/>
    </source>
</evidence>
<evidence type="ECO:0000313" key="3">
    <source>
        <dbReference type="Proteomes" id="UP000245697"/>
    </source>
</evidence>
<protein>
    <submittedName>
        <fullName evidence="2">Uncharacterized protein</fullName>
    </submittedName>
</protein>
<comment type="caution">
    <text evidence="2">The sequence shown here is derived from an EMBL/GenBank/DDBJ whole genome shotgun (WGS) entry which is preliminary data.</text>
</comment>
<accession>A0A316F5R8</accession>